<evidence type="ECO:0000256" key="1">
    <source>
        <dbReference type="SAM" id="MobiDB-lite"/>
    </source>
</evidence>
<dbReference type="AlphaFoldDB" id="A0A9W6JUC8"/>
<keyword evidence="3" id="KW-1185">Reference proteome</keyword>
<feature type="region of interest" description="Disordered" evidence="1">
    <location>
        <begin position="60"/>
        <end position="111"/>
    </location>
</feature>
<feature type="compositionally biased region" description="Basic and acidic residues" evidence="1">
    <location>
        <begin position="66"/>
        <end position="75"/>
    </location>
</feature>
<sequence>MRKAASGPPFFWVRGARRRSIPAASTVAAAITAAIAVPRTMRVIAAGIAAVRPTIRLAAPTLSKNAPRDETRENHQNQPLQGRDRHRRAHACRPPFEPQQKMLRPKGERTV</sequence>
<dbReference type="Proteomes" id="UP001143309">
    <property type="component" value="Unassembled WGS sequence"/>
</dbReference>
<accession>A0A9W6JUC8</accession>
<organism evidence="2 3">
    <name type="scientific">Methylopila turkensis</name>
    <dbReference type="NCBI Taxonomy" id="1437816"/>
    <lineage>
        <taxon>Bacteria</taxon>
        <taxon>Pseudomonadati</taxon>
        <taxon>Pseudomonadota</taxon>
        <taxon>Alphaproteobacteria</taxon>
        <taxon>Hyphomicrobiales</taxon>
        <taxon>Methylopilaceae</taxon>
        <taxon>Methylopila</taxon>
    </lineage>
</organism>
<reference evidence="2" key="2">
    <citation type="submission" date="2023-01" db="EMBL/GenBank/DDBJ databases">
        <authorList>
            <person name="Sun Q."/>
            <person name="Evtushenko L."/>
        </authorList>
    </citation>
    <scope>NUCLEOTIDE SEQUENCE</scope>
    <source>
        <strain evidence="2">VKM B-2748</strain>
    </source>
</reference>
<gene>
    <name evidence="2" type="ORF">GCM10008174_33640</name>
</gene>
<protein>
    <submittedName>
        <fullName evidence="2">Uncharacterized protein</fullName>
    </submittedName>
</protein>
<name>A0A9W6JUC8_9HYPH</name>
<evidence type="ECO:0000313" key="2">
    <source>
        <dbReference type="EMBL" id="GLK81623.1"/>
    </source>
</evidence>
<evidence type="ECO:0000313" key="3">
    <source>
        <dbReference type="Proteomes" id="UP001143309"/>
    </source>
</evidence>
<proteinExistence type="predicted"/>
<reference evidence="2" key="1">
    <citation type="journal article" date="2014" name="Int. J. Syst. Evol. Microbiol.">
        <title>Complete genome sequence of Corynebacterium casei LMG S-19264T (=DSM 44701T), isolated from a smear-ripened cheese.</title>
        <authorList>
            <consortium name="US DOE Joint Genome Institute (JGI-PGF)"/>
            <person name="Walter F."/>
            <person name="Albersmeier A."/>
            <person name="Kalinowski J."/>
            <person name="Ruckert C."/>
        </authorList>
    </citation>
    <scope>NUCLEOTIDE SEQUENCE</scope>
    <source>
        <strain evidence="2">VKM B-2748</strain>
    </source>
</reference>
<dbReference type="EMBL" id="BSFL01000004">
    <property type="protein sequence ID" value="GLK81623.1"/>
    <property type="molecule type" value="Genomic_DNA"/>
</dbReference>
<comment type="caution">
    <text evidence="2">The sequence shown here is derived from an EMBL/GenBank/DDBJ whole genome shotgun (WGS) entry which is preliminary data.</text>
</comment>